<evidence type="ECO:0000313" key="2">
    <source>
        <dbReference type="Proteomes" id="UP001163203"/>
    </source>
</evidence>
<dbReference type="RefSeq" id="WP_268757273.1">
    <property type="nucleotide sequence ID" value="NZ_CP113836.1"/>
</dbReference>
<protein>
    <submittedName>
        <fullName evidence="1">HK97 gp10 family phage protein</fullName>
    </submittedName>
</protein>
<keyword evidence="2" id="KW-1185">Reference proteome</keyword>
<accession>A0ABY7B5C4</accession>
<dbReference type="Proteomes" id="UP001163203">
    <property type="component" value="Chromosome"/>
</dbReference>
<gene>
    <name evidence="1" type="ORF">ORV05_04975</name>
</gene>
<dbReference type="EMBL" id="CP113836">
    <property type="protein sequence ID" value="WAL67145.1"/>
    <property type="molecule type" value="Genomic_DNA"/>
</dbReference>
<proteinExistence type="predicted"/>
<reference evidence="1" key="1">
    <citation type="submission" date="2022-11" db="EMBL/GenBank/DDBJ databases">
        <authorList>
            <person name="Mo P."/>
        </authorList>
    </citation>
    <scope>NUCLEOTIDE SEQUENCE</scope>
    <source>
        <strain evidence="1">HUAS 11-8</strain>
    </source>
</reference>
<name>A0ABY7B5C4_9PSEU</name>
<organism evidence="1 2">
    <name type="scientific">Amycolatopsis cynarae</name>
    <dbReference type="NCBI Taxonomy" id="2995223"/>
    <lineage>
        <taxon>Bacteria</taxon>
        <taxon>Bacillati</taxon>
        <taxon>Actinomycetota</taxon>
        <taxon>Actinomycetes</taxon>
        <taxon>Pseudonocardiales</taxon>
        <taxon>Pseudonocardiaceae</taxon>
        <taxon>Amycolatopsis</taxon>
    </lineage>
</organism>
<evidence type="ECO:0000313" key="1">
    <source>
        <dbReference type="EMBL" id="WAL67145.1"/>
    </source>
</evidence>
<sequence length="157" mass="17870">MSGIRIVKIGPEWDGDLALHRWHWARTASRWTGEVGPKLRDKLVEAAPAKPEWDHPERGAPGRLKASITQQRAGEAVLEFHAHTPYARFVVSGTTAHGIRPVAARWLHWVDPRGVHFRKRVRHPGATANPFPERVLTEQRGMVVDEMRTAVEDTFRR</sequence>